<protein>
    <recommendedName>
        <fullName evidence="3">YCII-related domain-containing protein</fullName>
    </recommendedName>
</protein>
<dbReference type="RefSeq" id="WP_041827392.1">
    <property type="nucleotide sequence ID" value="NZ_CP023687.1"/>
</dbReference>
<name>A0ABY9AVB2_PARCI</name>
<sequence>MYVIQSATTGAFLAPSGNGEPEWVIALWDAGSVEDLDDCAQLIEDNAEPWHRAQVVDLINLRRVSG</sequence>
<gene>
    <name evidence="1" type="ORF">QRO08_10005</name>
</gene>
<dbReference type="Proteomes" id="UP001242732">
    <property type="component" value="Chromosome"/>
</dbReference>
<evidence type="ECO:0000313" key="1">
    <source>
        <dbReference type="EMBL" id="WIY50871.1"/>
    </source>
</evidence>
<evidence type="ECO:0008006" key="3">
    <source>
        <dbReference type="Google" id="ProtNLM"/>
    </source>
</evidence>
<organism evidence="1 2">
    <name type="scientific">Paracidovorax citrulli</name>
    <name type="common">Acidovorax citrulli</name>
    <dbReference type="NCBI Taxonomy" id="80869"/>
    <lineage>
        <taxon>Bacteria</taxon>
        <taxon>Pseudomonadati</taxon>
        <taxon>Pseudomonadota</taxon>
        <taxon>Betaproteobacteria</taxon>
        <taxon>Burkholderiales</taxon>
        <taxon>Comamonadaceae</taxon>
        <taxon>Paracidovorax</taxon>
    </lineage>
</organism>
<dbReference type="EMBL" id="CP127363">
    <property type="protein sequence ID" value="WIY50871.1"/>
    <property type="molecule type" value="Genomic_DNA"/>
</dbReference>
<evidence type="ECO:0000313" key="2">
    <source>
        <dbReference type="Proteomes" id="UP001242732"/>
    </source>
</evidence>
<proteinExistence type="predicted"/>
<keyword evidence="2" id="KW-1185">Reference proteome</keyword>
<reference evidence="1 2" key="1">
    <citation type="submission" date="2023-06" db="EMBL/GenBank/DDBJ databases">
        <authorList>
            <person name="Ham H."/>
            <person name="Park D.S."/>
        </authorList>
    </citation>
    <scope>NUCLEOTIDE SEQUENCE [LARGE SCALE GENOMIC DNA]</scope>
    <source>
        <strain evidence="1 2">KACC 17005</strain>
    </source>
</reference>
<accession>A0ABY9AVB2</accession>